<comment type="similarity">
    <text evidence="1">Belongs to the PAPS reductase family. CysD subfamily.</text>
</comment>
<dbReference type="PANTHER" id="PTHR43196">
    <property type="entry name" value="SULFATE ADENYLYLTRANSFERASE SUBUNIT 2"/>
    <property type="match status" value="1"/>
</dbReference>
<sequence>MQNGYLDLLTEKSIFILREAKSKFNNLAVLWSGGKDSTALLALCREAFFNRIPFPVIHIDNGIDFPETYALRNQLANAWSLKILVAKSIIKNDKISSISCCGANKTDALRELMKKEKFDGLILGIRRDEHGIRAKERMFSPRDKKWKWDYKNQPMEIWGHHSIDEKADHHRIHPILHWREIDVWQYIYKNDVPISPLYFSRNGERFRSLGCTRCTVAVKSGARTIHEILKELGHSRLSERMGRAQDKEEQAVMERLRALGYM</sequence>
<evidence type="ECO:0000256" key="2">
    <source>
        <dbReference type="ARBA" id="ARBA00012391"/>
    </source>
</evidence>
<dbReference type="GO" id="GO:0004781">
    <property type="term" value="F:sulfate adenylyltransferase (ATP) activity"/>
    <property type="evidence" value="ECO:0007669"/>
    <property type="project" value="UniProtKB-EC"/>
</dbReference>
<dbReference type="NCBIfam" id="NF003587">
    <property type="entry name" value="PRK05253.1"/>
    <property type="match status" value="1"/>
</dbReference>
<dbReference type="Proteomes" id="UP000179251">
    <property type="component" value="Unassembled WGS sequence"/>
</dbReference>
<keyword evidence="4" id="KW-0808">Transferase</keyword>
<evidence type="ECO:0000256" key="1">
    <source>
        <dbReference type="ARBA" id="ARBA00008885"/>
    </source>
</evidence>
<dbReference type="EMBL" id="MFHD01000023">
    <property type="protein sequence ID" value="OGF62068.1"/>
    <property type="molecule type" value="Genomic_DNA"/>
</dbReference>
<dbReference type="STRING" id="1798325.A2834_01945"/>
<evidence type="ECO:0000313" key="12">
    <source>
        <dbReference type="Proteomes" id="UP000179251"/>
    </source>
</evidence>
<dbReference type="GO" id="GO:0000103">
    <property type="term" value="P:sulfate assimilation"/>
    <property type="evidence" value="ECO:0007669"/>
    <property type="project" value="InterPro"/>
</dbReference>
<comment type="caution">
    <text evidence="11">The sequence shown here is derived from an EMBL/GenBank/DDBJ whole genome shotgun (WGS) entry which is preliminary data.</text>
</comment>
<gene>
    <name evidence="11" type="ORF">A2834_01945</name>
</gene>
<dbReference type="InterPro" id="IPR002500">
    <property type="entry name" value="PAPS_reduct_dom"/>
</dbReference>
<evidence type="ECO:0000256" key="4">
    <source>
        <dbReference type="ARBA" id="ARBA00022679"/>
    </source>
</evidence>
<evidence type="ECO:0000256" key="7">
    <source>
        <dbReference type="ARBA" id="ARBA00022840"/>
    </source>
</evidence>
<dbReference type="InterPro" id="IPR050128">
    <property type="entry name" value="Sulfate_adenylyltrnsfr_sub2"/>
</dbReference>
<dbReference type="Pfam" id="PF01507">
    <property type="entry name" value="PAPS_reduct"/>
    <property type="match status" value="1"/>
</dbReference>
<evidence type="ECO:0000256" key="9">
    <source>
        <dbReference type="ARBA" id="ARBA00031812"/>
    </source>
</evidence>
<dbReference type="PANTHER" id="PTHR43196:SF1">
    <property type="entry name" value="SULFATE ADENYLYLTRANSFERASE SUBUNIT 2"/>
    <property type="match status" value="1"/>
</dbReference>
<dbReference type="EC" id="2.7.7.4" evidence="2"/>
<keyword evidence="5" id="KW-0548">Nucleotidyltransferase</keyword>
<evidence type="ECO:0000256" key="8">
    <source>
        <dbReference type="ARBA" id="ARBA00030256"/>
    </source>
</evidence>
<evidence type="ECO:0000256" key="5">
    <source>
        <dbReference type="ARBA" id="ARBA00022695"/>
    </source>
</evidence>
<keyword evidence="7" id="KW-0067">ATP-binding</keyword>
<proteinExistence type="inferred from homology"/>
<dbReference type="Gene3D" id="3.40.50.620">
    <property type="entry name" value="HUPs"/>
    <property type="match status" value="1"/>
</dbReference>
<reference evidence="11 12" key="1">
    <citation type="journal article" date="2016" name="Nat. Commun.">
        <title>Thousands of microbial genomes shed light on interconnected biogeochemical processes in an aquifer system.</title>
        <authorList>
            <person name="Anantharaman K."/>
            <person name="Brown C.T."/>
            <person name="Hug L.A."/>
            <person name="Sharon I."/>
            <person name="Castelle C.J."/>
            <person name="Probst A.J."/>
            <person name="Thomas B.C."/>
            <person name="Singh A."/>
            <person name="Wilkins M.J."/>
            <person name="Karaoz U."/>
            <person name="Brodie E.L."/>
            <person name="Williams K.H."/>
            <person name="Hubbard S.S."/>
            <person name="Banfield J.F."/>
        </authorList>
    </citation>
    <scope>NUCLEOTIDE SEQUENCE [LARGE SCALE GENOMIC DNA]</scope>
</reference>
<accession>A0A1F5VFP8</accession>
<feature type="domain" description="Phosphoadenosine phosphosulphate reductase" evidence="10">
    <location>
        <begin position="27"/>
        <end position="216"/>
    </location>
</feature>
<dbReference type="SUPFAM" id="SSF52402">
    <property type="entry name" value="Adenine nucleotide alpha hydrolases-like"/>
    <property type="match status" value="1"/>
</dbReference>
<dbReference type="InterPro" id="IPR011784">
    <property type="entry name" value="SO4_adenylTrfase_ssu"/>
</dbReference>
<organism evidence="11 12">
    <name type="scientific">Candidatus Giovannonibacteria bacterium RIFCSPHIGHO2_01_FULL_45_23</name>
    <dbReference type="NCBI Taxonomy" id="1798325"/>
    <lineage>
        <taxon>Bacteria</taxon>
        <taxon>Candidatus Giovannoniibacteriota</taxon>
    </lineage>
</organism>
<name>A0A1F5VFP8_9BACT</name>
<dbReference type="PIRSF" id="PIRSF002936">
    <property type="entry name" value="CysDAde_trans"/>
    <property type="match status" value="1"/>
</dbReference>
<protein>
    <recommendedName>
        <fullName evidence="3">Sulfate adenylyltransferase subunit 2</fullName>
        <ecNumber evidence="2">2.7.7.4</ecNumber>
    </recommendedName>
    <alternativeName>
        <fullName evidence="8">ATP-sulfurylase small subunit</fullName>
    </alternativeName>
    <alternativeName>
        <fullName evidence="9">Sulfate adenylate transferase</fullName>
    </alternativeName>
</protein>
<dbReference type="AlphaFoldDB" id="A0A1F5VFP8"/>
<dbReference type="InterPro" id="IPR014729">
    <property type="entry name" value="Rossmann-like_a/b/a_fold"/>
</dbReference>
<evidence type="ECO:0000256" key="6">
    <source>
        <dbReference type="ARBA" id="ARBA00022741"/>
    </source>
</evidence>
<evidence type="ECO:0000259" key="10">
    <source>
        <dbReference type="Pfam" id="PF01507"/>
    </source>
</evidence>
<evidence type="ECO:0000256" key="3">
    <source>
        <dbReference type="ARBA" id="ARBA00022004"/>
    </source>
</evidence>
<dbReference type="GO" id="GO:0005524">
    <property type="term" value="F:ATP binding"/>
    <property type="evidence" value="ECO:0007669"/>
    <property type="project" value="UniProtKB-KW"/>
</dbReference>
<evidence type="ECO:0000313" key="11">
    <source>
        <dbReference type="EMBL" id="OGF62068.1"/>
    </source>
</evidence>
<keyword evidence="6" id="KW-0547">Nucleotide-binding</keyword>